<dbReference type="EMBL" id="LN868939">
    <property type="protein sequence ID" value="CRY80552.1"/>
    <property type="molecule type" value="Genomic_DNA"/>
</dbReference>
<dbReference type="KEGG" id="nfr:ERS450000_03919"/>
<organism evidence="2 3">
    <name type="scientific">Nocardia farcinica</name>
    <dbReference type="NCBI Taxonomy" id="37329"/>
    <lineage>
        <taxon>Bacteria</taxon>
        <taxon>Bacillati</taxon>
        <taxon>Actinomycetota</taxon>
        <taxon>Actinomycetes</taxon>
        <taxon>Mycobacteriales</taxon>
        <taxon>Nocardiaceae</taxon>
        <taxon>Nocardia</taxon>
    </lineage>
</organism>
<evidence type="ECO:0000313" key="3">
    <source>
        <dbReference type="Proteomes" id="UP000057820"/>
    </source>
</evidence>
<keyword evidence="2" id="KW-0614">Plasmid</keyword>
<evidence type="ECO:0000313" key="2">
    <source>
        <dbReference type="EMBL" id="CRY80552.1"/>
    </source>
</evidence>
<feature type="transmembrane region" description="Helical" evidence="1">
    <location>
        <begin position="41"/>
        <end position="60"/>
    </location>
</feature>
<keyword evidence="1" id="KW-0472">Membrane</keyword>
<keyword evidence="1" id="KW-1133">Transmembrane helix</keyword>
<evidence type="ECO:0000256" key="1">
    <source>
        <dbReference type="SAM" id="Phobius"/>
    </source>
</evidence>
<keyword evidence="1" id="KW-0812">Transmembrane</keyword>
<reference evidence="3" key="1">
    <citation type="submission" date="2015-03" db="EMBL/GenBank/DDBJ databases">
        <authorList>
            <consortium name="Pathogen Informatics"/>
        </authorList>
    </citation>
    <scope>NUCLEOTIDE SEQUENCE [LARGE SCALE GENOMIC DNA]</scope>
    <source>
        <strain evidence="3">NCTC11134</strain>
        <plasmid evidence="3">2</plasmid>
    </source>
</reference>
<dbReference type="Proteomes" id="UP000057820">
    <property type="component" value="Plasmid 2"/>
</dbReference>
<proteinExistence type="predicted"/>
<name>A0A0H5NYM6_NOCFR</name>
<accession>A0A0H5NYM6</accession>
<feature type="transmembrane region" description="Helical" evidence="1">
    <location>
        <begin position="12"/>
        <end position="29"/>
    </location>
</feature>
<protein>
    <submittedName>
        <fullName evidence="2">Uncharacterized protein</fullName>
    </submittedName>
</protein>
<dbReference type="AlphaFoldDB" id="A0A0H5NYM6"/>
<gene>
    <name evidence="2" type="ORF">ERS450000_03919</name>
</gene>
<geneLocation type="plasmid" evidence="2">
    <name>2</name>
</geneLocation>
<sequence length="63" mass="6653">MRPAAREGLKKTLYAVNALAGVVLLTLGGDASDDGSGAKRMGATMETVVVWALACLLYWWGLL</sequence>